<evidence type="ECO:0000256" key="4">
    <source>
        <dbReference type="ARBA" id="ARBA00022563"/>
    </source>
</evidence>
<evidence type="ECO:0000256" key="7">
    <source>
        <dbReference type="ARBA" id="ARBA00022801"/>
    </source>
</evidence>
<evidence type="ECO:0000259" key="9">
    <source>
        <dbReference type="Pfam" id="PF01227"/>
    </source>
</evidence>
<evidence type="ECO:0000313" key="10">
    <source>
        <dbReference type="EMBL" id="PZT47703.1"/>
    </source>
</evidence>
<proteinExistence type="inferred from homology"/>
<dbReference type="GO" id="GO:0005737">
    <property type="term" value="C:cytoplasm"/>
    <property type="evidence" value="ECO:0007669"/>
    <property type="project" value="TreeGrafter"/>
</dbReference>
<evidence type="ECO:0000313" key="11">
    <source>
        <dbReference type="Proteomes" id="UP000249746"/>
    </source>
</evidence>
<dbReference type="Gene3D" id="1.10.286.10">
    <property type="match status" value="1"/>
</dbReference>
<feature type="binding site" evidence="8">
    <location>
        <position position="75"/>
    </location>
    <ligand>
        <name>Zn(2+)</name>
        <dbReference type="ChEBI" id="CHEBI:29105"/>
    </ligand>
</feature>
<dbReference type="Gene3D" id="3.30.1130.10">
    <property type="match status" value="1"/>
</dbReference>
<evidence type="ECO:0000256" key="2">
    <source>
        <dbReference type="ARBA" id="ARBA00005080"/>
    </source>
</evidence>
<dbReference type="GO" id="GO:0005525">
    <property type="term" value="F:GTP binding"/>
    <property type="evidence" value="ECO:0007669"/>
    <property type="project" value="UniProtKB-KW"/>
</dbReference>
<keyword evidence="7 8" id="KW-0378">Hydrolase</keyword>
<keyword evidence="8" id="KW-0342">GTP-binding</keyword>
<dbReference type="GO" id="GO:0046654">
    <property type="term" value="P:tetrahydrofolate biosynthetic process"/>
    <property type="evidence" value="ECO:0007669"/>
    <property type="project" value="UniProtKB-UniRule"/>
</dbReference>
<protein>
    <recommendedName>
        <fullName evidence="8">GTP cyclohydrolase 1</fullName>
        <ecNumber evidence="8">3.5.4.16</ecNumber>
    </recommendedName>
    <alternativeName>
        <fullName evidence="8">GTP cyclohydrolase I</fullName>
        <shortName evidence="8">GTP-CH-I</shortName>
    </alternativeName>
</protein>
<evidence type="ECO:0000256" key="8">
    <source>
        <dbReference type="HAMAP-Rule" id="MF_00223"/>
    </source>
</evidence>
<dbReference type="Proteomes" id="UP000249746">
    <property type="component" value="Unassembled WGS sequence"/>
</dbReference>
<evidence type="ECO:0000256" key="6">
    <source>
        <dbReference type="ARBA" id="ARBA00022741"/>
    </source>
</evidence>
<feature type="binding site" evidence="8">
    <location>
        <position position="78"/>
    </location>
    <ligand>
        <name>Zn(2+)</name>
        <dbReference type="ChEBI" id="CHEBI:29105"/>
    </ligand>
</feature>
<comment type="pathway">
    <text evidence="2 8">Cofactor biosynthesis; 7,8-dihydroneopterin triphosphate biosynthesis; 7,8-dihydroneopterin triphosphate from GTP: step 1/1.</text>
</comment>
<comment type="similarity">
    <text evidence="3 8">Belongs to the GTP cyclohydrolase I family.</text>
</comment>
<dbReference type="NCBIfam" id="NF006825">
    <property type="entry name" value="PRK09347.1-2"/>
    <property type="match status" value="1"/>
</dbReference>
<dbReference type="UniPathway" id="UPA00848">
    <property type="reaction ID" value="UER00151"/>
</dbReference>
<dbReference type="FunFam" id="3.30.1130.10:FF:000001">
    <property type="entry name" value="GTP cyclohydrolase 1"/>
    <property type="match status" value="1"/>
</dbReference>
<dbReference type="InterPro" id="IPR001474">
    <property type="entry name" value="GTP_CycHdrlase_I"/>
</dbReference>
<dbReference type="GO" id="GO:0006729">
    <property type="term" value="P:tetrahydrobiopterin biosynthetic process"/>
    <property type="evidence" value="ECO:0007669"/>
    <property type="project" value="TreeGrafter"/>
</dbReference>
<keyword evidence="5 8" id="KW-0479">Metal-binding</keyword>
<keyword evidence="6 8" id="KW-0547">Nucleotide-binding</keyword>
<dbReference type="NCBIfam" id="TIGR00063">
    <property type="entry name" value="folE"/>
    <property type="match status" value="1"/>
</dbReference>
<dbReference type="InterPro" id="IPR043133">
    <property type="entry name" value="GTP-CH-I_C/QueF"/>
</dbReference>
<evidence type="ECO:0000256" key="5">
    <source>
        <dbReference type="ARBA" id="ARBA00022723"/>
    </source>
</evidence>
<dbReference type="InterPro" id="IPR043134">
    <property type="entry name" value="GTP-CH-I_N"/>
</dbReference>
<organism evidence="10 11">
    <name type="scientific">Helicobacter valdiviensis</name>
    <dbReference type="NCBI Taxonomy" id="1458358"/>
    <lineage>
        <taxon>Bacteria</taxon>
        <taxon>Pseudomonadati</taxon>
        <taxon>Campylobacterota</taxon>
        <taxon>Epsilonproteobacteria</taxon>
        <taxon>Campylobacterales</taxon>
        <taxon>Helicobacteraceae</taxon>
        <taxon>Helicobacter</taxon>
    </lineage>
</organism>
<dbReference type="InterPro" id="IPR018234">
    <property type="entry name" value="GTP_CycHdrlase_I_CS"/>
</dbReference>
<sequence length="183" mass="20841">MEEKIEQNFKEILEFIGEDSSREGLAQTPKRLMESFKEIFSGYSVNPSEILGTTFNEGASDEMVVLKDVEFYSMCEHHLLPFYGKVSIGYIPDKKIVGISALVRLVEVFSKRLQIQENMTTQIAKTLMEVLNPKGVMVVVEAQHLCMMMRGVKQQKGTLITSAVRGIFKSDPRTREEFMGHIR</sequence>
<dbReference type="AlphaFoldDB" id="A0A2W6PM10"/>
<gene>
    <name evidence="8" type="primary">folE</name>
    <name evidence="10" type="ORF">B6S12_07880</name>
</gene>
<feature type="domain" description="GTP cyclohydrolase I" evidence="9">
    <location>
        <begin position="5"/>
        <end position="182"/>
    </location>
</feature>
<keyword evidence="11" id="KW-1185">Reference proteome</keyword>
<dbReference type="InterPro" id="IPR020602">
    <property type="entry name" value="GTP_CycHdrlase_I_dom"/>
</dbReference>
<dbReference type="PANTHER" id="PTHR11109">
    <property type="entry name" value="GTP CYCLOHYDROLASE I"/>
    <property type="match status" value="1"/>
</dbReference>
<dbReference type="PANTHER" id="PTHR11109:SF7">
    <property type="entry name" value="GTP CYCLOHYDROLASE 1"/>
    <property type="match status" value="1"/>
</dbReference>
<reference evidence="10 11" key="1">
    <citation type="submission" date="2017-03" db="EMBL/GenBank/DDBJ databases">
        <title>Genomic and clinical evidence uncovers the enterohepatic species Helicobacter valdiviensis as a potential human intestinal pathogen.</title>
        <authorList>
            <person name="Fresia P."/>
            <person name="Jara R."/>
            <person name="Sierra R."/>
            <person name="Ferres I."/>
            <person name="Greif G."/>
            <person name="Iraola G."/>
            <person name="Collado L."/>
        </authorList>
    </citation>
    <scope>NUCLEOTIDE SEQUENCE [LARGE SCALE GENOMIC DNA]</scope>
    <source>
        <strain evidence="10 11">WBE14</strain>
    </source>
</reference>
<name>A0A2W6PM10_9HELI</name>
<dbReference type="PROSITE" id="PS00860">
    <property type="entry name" value="GTP_CYCLOHYDROL_1_2"/>
    <property type="match status" value="1"/>
</dbReference>
<comment type="catalytic activity">
    <reaction evidence="1 8">
        <text>GTP + H2O = 7,8-dihydroneopterin 3'-triphosphate + formate + H(+)</text>
        <dbReference type="Rhea" id="RHEA:17473"/>
        <dbReference type="ChEBI" id="CHEBI:15377"/>
        <dbReference type="ChEBI" id="CHEBI:15378"/>
        <dbReference type="ChEBI" id="CHEBI:15740"/>
        <dbReference type="ChEBI" id="CHEBI:37565"/>
        <dbReference type="ChEBI" id="CHEBI:58462"/>
        <dbReference type="EC" id="3.5.4.16"/>
    </reaction>
</comment>
<comment type="subunit">
    <text evidence="8">Homopolymer.</text>
</comment>
<comment type="caution">
    <text evidence="10">The sequence shown here is derived from an EMBL/GenBank/DDBJ whole genome shotgun (WGS) entry which is preliminary data.</text>
</comment>
<keyword evidence="8" id="KW-0862">Zinc</keyword>
<dbReference type="Pfam" id="PF01227">
    <property type="entry name" value="GTP_cyclohydroI"/>
    <property type="match status" value="1"/>
</dbReference>
<dbReference type="NCBIfam" id="NF006826">
    <property type="entry name" value="PRK09347.1-3"/>
    <property type="match status" value="1"/>
</dbReference>
<dbReference type="PROSITE" id="PS00859">
    <property type="entry name" value="GTP_CYCLOHYDROL_1_1"/>
    <property type="match status" value="1"/>
</dbReference>
<feature type="binding site" evidence="8">
    <location>
        <position position="146"/>
    </location>
    <ligand>
        <name>Zn(2+)</name>
        <dbReference type="ChEBI" id="CHEBI:29105"/>
    </ligand>
</feature>
<dbReference type="GO" id="GO:0008270">
    <property type="term" value="F:zinc ion binding"/>
    <property type="evidence" value="ECO:0007669"/>
    <property type="project" value="UniProtKB-UniRule"/>
</dbReference>
<dbReference type="OrthoDB" id="9801207at2"/>
<dbReference type="SUPFAM" id="SSF55620">
    <property type="entry name" value="Tetrahydrobiopterin biosynthesis enzymes-like"/>
    <property type="match status" value="1"/>
</dbReference>
<dbReference type="EMBL" id="NBIU01000024">
    <property type="protein sequence ID" value="PZT47703.1"/>
    <property type="molecule type" value="Genomic_DNA"/>
</dbReference>
<dbReference type="HAMAP" id="MF_00223">
    <property type="entry name" value="FolE"/>
    <property type="match status" value="1"/>
</dbReference>
<dbReference type="GO" id="GO:0003934">
    <property type="term" value="F:GTP cyclohydrolase I activity"/>
    <property type="evidence" value="ECO:0007669"/>
    <property type="project" value="UniProtKB-UniRule"/>
</dbReference>
<dbReference type="EC" id="3.5.4.16" evidence="8"/>
<accession>A0A2W6PM10</accession>
<evidence type="ECO:0000256" key="3">
    <source>
        <dbReference type="ARBA" id="ARBA00008085"/>
    </source>
</evidence>
<keyword evidence="4 8" id="KW-0554">One-carbon metabolism</keyword>
<dbReference type="GO" id="GO:0006730">
    <property type="term" value="P:one-carbon metabolic process"/>
    <property type="evidence" value="ECO:0007669"/>
    <property type="project" value="UniProtKB-UniRule"/>
</dbReference>
<evidence type="ECO:0000256" key="1">
    <source>
        <dbReference type="ARBA" id="ARBA00001052"/>
    </source>
</evidence>